<dbReference type="InterPro" id="IPR027413">
    <property type="entry name" value="GROEL-like_equatorial_sf"/>
</dbReference>
<protein>
    <submittedName>
        <fullName evidence="5">Uncharacterized protein</fullName>
    </submittedName>
</protein>
<dbReference type="GO" id="GO:0051082">
    <property type="term" value="F:unfolded protein binding"/>
    <property type="evidence" value="ECO:0007669"/>
    <property type="project" value="InterPro"/>
</dbReference>
<dbReference type="Gene3D" id="3.30.260.10">
    <property type="entry name" value="TCP-1-like chaperonin intermediate domain"/>
    <property type="match status" value="1"/>
</dbReference>
<dbReference type="InterPro" id="IPR027410">
    <property type="entry name" value="TCP-1-like_intermed_sf"/>
</dbReference>
<dbReference type="Pfam" id="PF00118">
    <property type="entry name" value="Cpn60_TCP1"/>
    <property type="match status" value="1"/>
</dbReference>
<comment type="similarity">
    <text evidence="1">Belongs to the TCP-1 chaperonin family.</text>
</comment>
<dbReference type="PROSITE" id="PS00995">
    <property type="entry name" value="TCP1_3"/>
    <property type="match status" value="1"/>
</dbReference>
<dbReference type="GO" id="GO:0005524">
    <property type="term" value="F:ATP binding"/>
    <property type="evidence" value="ECO:0007669"/>
    <property type="project" value="UniProtKB-KW"/>
</dbReference>
<evidence type="ECO:0000256" key="3">
    <source>
        <dbReference type="ARBA" id="ARBA00022840"/>
    </source>
</evidence>
<dbReference type="PANTHER" id="PTHR11353">
    <property type="entry name" value="CHAPERONIN"/>
    <property type="match status" value="1"/>
</dbReference>
<comment type="caution">
    <text evidence="5">The sequence shown here is derived from an EMBL/GenBank/DDBJ whole genome shotgun (WGS) entry which is preliminary data.</text>
</comment>
<organism evidence="5 6">
    <name type="scientific">Stephania yunnanensis</name>
    <dbReference type="NCBI Taxonomy" id="152371"/>
    <lineage>
        <taxon>Eukaryota</taxon>
        <taxon>Viridiplantae</taxon>
        <taxon>Streptophyta</taxon>
        <taxon>Embryophyta</taxon>
        <taxon>Tracheophyta</taxon>
        <taxon>Spermatophyta</taxon>
        <taxon>Magnoliopsida</taxon>
        <taxon>Ranunculales</taxon>
        <taxon>Menispermaceae</taxon>
        <taxon>Menispermoideae</taxon>
        <taxon>Cissampelideae</taxon>
        <taxon>Stephania</taxon>
    </lineage>
</organism>
<dbReference type="Proteomes" id="UP001420932">
    <property type="component" value="Unassembled WGS sequence"/>
</dbReference>
<dbReference type="SUPFAM" id="SSF48592">
    <property type="entry name" value="GroEL equatorial domain-like"/>
    <property type="match status" value="1"/>
</dbReference>
<dbReference type="GO" id="GO:0016887">
    <property type="term" value="F:ATP hydrolysis activity"/>
    <property type="evidence" value="ECO:0007669"/>
    <property type="project" value="InterPro"/>
</dbReference>
<evidence type="ECO:0000313" key="5">
    <source>
        <dbReference type="EMBL" id="KAK9135779.1"/>
    </source>
</evidence>
<dbReference type="GO" id="GO:0140662">
    <property type="term" value="F:ATP-dependent protein folding chaperone"/>
    <property type="evidence" value="ECO:0007669"/>
    <property type="project" value="InterPro"/>
</dbReference>
<evidence type="ECO:0000313" key="6">
    <source>
        <dbReference type="Proteomes" id="UP001420932"/>
    </source>
</evidence>
<dbReference type="Gene3D" id="1.10.560.10">
    <property type="entry name" value="GroEL-like equatorial domain"/>
    <property type="match status" value="1"/>
</dbReference>
<gene>
    <name evidence="5" type="ORF">Syun_015109</name>
</gene>
<evidence type="ECO:0000256" key="4">
    <source>
        <dbReference type="ARBA" id="ARBA00023186"/>
    </source>
</evidence>
<name>A0AAP0JKX7_9MAGN</name>
<dbReference type="InterPro" id="IPR002194">
    <property type="entry name" value="Chaperonin_TCP-1_CS"/>
</dbReference>
<sequence length="374" mass="42101">MPVRECSSPTLCIQPRSAFDDENRGFTQDEEEANKGMLPEGIHSYFAYIDQSIGWSSFLNLHWSTENLHWFSSLTTDINPHAVRVTCETLDAHGVHAEVICADIATGLDRRLEGLVELLQTLLLRVHRSTITTTAPIKCINMFDVSPNFLSHKLLSILHHNQLLLLFYLIQIGRSQLQIAFLKPTFYLDLHSLLIVPMTVSLTSMIELSRTQDEEVGDGTTSVIILAGEMLHVAEAFINKSYHPTVICRAYTKALEDAVAVLDQIAMSIDVNDHVGVLIGKGGFYGNVFESRLLSRFTKEDADICTTEHALEVIAKITRKWYSTNLKTRCAHINGYHFARRAYVEGLVVDDEDRGFTEDEERANKGMLLEGMFP</sequence>
<reference evidence="5 6" key="1">
    <citation type="submission" date="2024-01" db="EMBL/GenBank/DDBJ databases">
        <title>Genome assemblies of Stephania.</title>
        <authorList>
            <person name="Yang L."/>
        </authorList>
    </citation>
    <scope>NUCLEOTIDE SEQUENCE [LARGE SCALE GENOMIC DNA]</scope>
    <source>
        <strain evidence="5">YNDBR</strain>
        <tissue evidence="5">Leaf</tissue>
    </source>
</reference>
<evidence type="ECO:0000256" key="2">
    <source>
        <dbReference type="ARBA" id="ARBA00022741"/>
    </source>
</evidence>
<accession>A0AAP0JKX7</accession>
<dbReference type="InterPro" id="IPR002423">
    <property type="entry name" value="Cpn60/GroEL/TCP-1"/>
</dbReference>
<evidence type="ECO:0000256" key="1">
    <source>
        <dbReference type="ARBA" id="ARBA00008020"/>
    </source>
</evidence>
<proteinExistence type="inferred from homology"/>
<dbReference type="AlphaFoldDB" id="A0AAP0JKX7"/>
<keyword evidence="4" id="KW-0143">Chaperone</keyword>
<dbReference type="InterPro" id="IPR017998">
    <property type="entry name" value="Chaperone_TCP-1"/>
</dbReference>
<keyword evidence="3" id="KW-0067">ATP-binding</keyword>
<dbReference type="EMBL" id="JBBNAF010000006">
    <property type="protein sequence ID" value="KAK9135779.1"/>
    <property type="molecule type" value="Genomic_DNA"/>
</dbReference>
<keyword evidence="2" id="KW-0547">Nucleotide-binding</keyword>
<keyword evidence="6" id="KW-1185">Reference proteome</keyword>